<dbReference type="Pfam" id="PF00145">
    <property type="entry name" value="DNA_methylase"/>
    <property type="match status" value="2"/>
</dbReference>
<accession>A0ABW8U5M3</accession>
<dbReference type="Gene3D" id="3.90.120.10">
    <property type="entry name" value="DNA Methylase, subunit A, domain 2"/>
    <property type="match status" value="1"/>
</dbReference>
<dbReference type="PANTHER" id="PTHR10629:SF52">
    <property type="entry name" value="DNA (CYTOSINE-5)-METHYLTRANSFERASE 1"/>
    <property type="match status" value="1"/>
</dbReference>
<gene>
    <name evidence="8" type="ORF">ACJHVH_02800</name>
</gene>
<comment type="caution">
    <text evidence="8">The sequence shown here is derived from an EMBL/GenBank/DDBJ whole genome shotgun (WGS) entry which is preliminary data.</text>
</comment>
<dbReference type="EC" id="2.1.1.37" evidence="1"/>
<dbReference type="PRINTS" id="PR00105">
    <property type="entry name" value="C5METTRFRASE"/>
</dbReference>
<evidence type="ECO:0000313" key="8">
    <source>
        <dbReference type="EMBL" id="MFL1731933.1"/>
    </source>
</evidence>
<evidence type="ECO:0000256" key="4">
    <source>
        <dbReference type="ARBA" id="ARBA00022691"/>
    </source>
</evidence>
<keyword evidence="5" id="KW-0680">Restriction system</keyword>
<evidence type="ECO:0000256" key="5">
    <source>
        <dbReference type="ARBA" id="ARBA00022747"/>
    </source>
</evidence>
<dbReference type="InterPro" id="IPR029063">
    <property type="entry name" value="SAM-dependent_MTases_sf"/>
</dbReference>
<protein>
    <recommendedName>
        <fullName evidence="1">DNA (cytosine-5-)-methyltransferase</fullName>
        <ecNumber evidence="1">2.1.1.37</ecNumber>
    </recommendedName>
</protein>
<dbReference type="PROSITE" id="PS51679">
    <property type="entry name" value="SAM_MT_C5"/>
    <property type="match status" value="1"/>
</dbReference>
<dbReference type="PANTHER" id="PTHR10629">
    <property type="entry name" value="CYTOSINE-SPECIFIC METHYLTRANSFERASE"/>
    <property type="match status" value="1"/>
</dbReference>
<dbReference type="Gene3D" id="3.40.50.150">
    <property type="entry name" value="Vaccinia Virus protein VP39"/>
    <property type="match status" value="1"/>
</dbReference>
<evidence type="ECO:0000256" key="6">
    <source>
        <dbReference type="ARBA" id="ARBA00047422"/>
    </source>
</evidence>
<keyword evidence="3 7" id="KW-0808">Transferase</keyword>
<keyword evidence="9" id="KW-1185">Reference proteome</keyword>
<evidence type="ECO:0000256" key="2">
    <source>
        <dbReference type="ARBA" id="ARBA00022603"/>
    </source>
</evidence>
<evidence type="ECO:0000313" key="9">
    <source>
        <dbReference type="Proteomes" id="UP001624684"/>
    </source>
</evidence>
<proteinExistence type="inferred from homology"/>
<comment type="similarity">
    <text evidence="7">Belongs to the class I-like SAM-binding methyltransferase superfamily. C5-methyltransferase family.</text>
</comment>
<dbReference type="GO" id="GO:0032259">
    <property type="term" value="P:methylation"/>
    <property type="evidence" value="ECO:0007669"/>
    <property type="project" value="UniProtKB-KW"/>
</dbReference>
<reference evidence="8 9" key="1">
    <citation type="submission" date="2024-11" db="EMBL/GenBank/DDBJ databases">
        <title>First Report of Moraxella oculi in Brazil in an Infectious Bovine Keratoconjunctivitis Outbreak.</title>
        <authorList>
            <person name="Carvalho C.V."/>
            <person name="Domingues R."/>
            <person name="Coutinho C."/>
            <person name="Honorio N.T.B.S."/>
            <person name="Faza D.R.L.R."/>
            <person name="Carvalho W.A."/>
            <person name="Machado A.B.F."/>
            <person name="Martins M.F."/>
            <person name="Gaspar E.B."/>
        </authorList>
    </citation>
    <scope>NUCLEOTIDE SEQUENCE [LARGE SCALE GENOMIC DNA]</scope>
    <source>
        <strain evidence="8 9">2117LE</strain>
    </source>
</reference>
<keyword evidence="2 7" id="KW-0489">Methyltransferase</keyword>
<organism evidence="8 9">
    <name type="scientific">Moraxella oculi</name>
    <dbReference type="NCBI Taxonomy" id="2940516"/>
    <lineage>
        <taxon>Bacteria</taxon>
        <taxon>Pseudomonadati</taxon>
        <taxon>Pseudomonadota</taxon>
        <taxon>Gammaproteobacteria</taxon>
        <taxon>Moraxellales</taxon>
        <taxon>Moraxellaceae</taxon>
        <taxon>Moraxella</taxon>
    </lineage>
</organism>
<dbReference type="SUPFAM" id="SSF53335">
    <property type="entry name" value="S-adenosyl-L-methionine-dependent methyltransferases"/>
    <property type="match status" value="1"/>
</dbReference>
<evidence type="ECO:0000256" key="7">
    <source>
        <dbReference type="PROSITE-ProRule" id="PRU01016"/>
    </source>
</evidence>
<name>A0ABW8U5M3_9GAMM</name>
<feature type="active site" evidence="7">
    <location>
        <position position="92"/>
    </location>
</feature>
<dbReference type="InterPro" id="IPR001525">
    <property type="entry name" value="C5_MeTfrase"/>
</dbReference>
<dbReference type="InterPro" id="IPR050390">
    <property type="entry name" value="C5-Methyltransferase"/>
</dbReference>
<sequence>MSKQPKKQYTIFETFVGAGGSHIGFKQNGFKSVYVNDDNKDCIATLLLNNPEIKQTAFVDCRSVLDIDTDNLLNNIKLKQGELDVMFGGIVCKGFSLAGERSPNDERNYFYHQQLKLVEIAKPKISIIENVKAFSNGQVLSQDTPQTIRDEVDRIWQELENYKGQKAELRKKNKITPEFEQKGVNLRKQKENLMAVLKQNNYLISVLDDLYQIYHRIGYNVSHKILNTAWYGASTKRERIIIVAVRKDLPNDFQFPFPVYHSDEILTKLDFDSEKIKNAKFLKPISIGQALAKIDYNNKSDIDNQPMNHSPKTVERFKYIKAGCNIQETMHEIPDELKISSFYSRGNTMRLSMDLLAPTLVPGHSNFPVHPIEHRSITVRESAVITGFPMDYKFIGNHSKRCEHVGNAVPPPLASAIAQECIKFLDNIDN</sequence>
<comment type="catalytic activity">
    <reaction evidence="6">
        <text>a 2'-deoxycytidine in DNA + S-adenosyl-L-methionine = a 5-methyl-2'-deoxycytidine in DNA + S-adenosyl-L-homocysteine + H(+)</text>
        <dbReference type="Rhea" id="RHEA:13681"/>
        <dbReference type="Rhea" id="RHEA-COMP:11369"/>
        <dbReference type="Rhea" id="RHEA-COMP:11370"/>
        <dbReference type="ChEBI" id="CHEBI:15378"/>
        <dbReference type="ChEBI" id="CHEBI:57856"/>
        <dbReference type="ChEBI" id="CHEBI:59789"/>
        <dbReference type="ChEBI" id="CHEBI:85452"/>
        <dbReference type="ChEBI" id="CHEBI:85454"/>
        <dbReference type="EC" id="2.1.1.37"/>
    </reaction>
</comment>
<dbReference type="GO" id="GO:0003886">
    <property type="term" value="F:DNA (cytosine-5-)-methyltransferase activity"/>
    <property type="evidence" value="ECO:0007669"/>
    <property type="project" value="UniProtKB-EC"/>
</dbReference>
<dbReference type="RefSeq" id="WP_407068687.1">
    <property type="nucleotide sequence ID" value="NZ_JBJJXE010000002.1"/>
</dbReference>
<keyword evidence="4 7" id="KW-0949">S-adenosyl-L-methionine</keyword>
<dbReference type="EMBL" id="JBJJXE010000002">
    <property type="protein sequence ID" value="MFL1731933.1"/>
    <property type="molecule type" value="Genomic_DNA"/>
</dbReference>
<dbReference type="Proteomes" id="UP001624684">
    <property type="component" value="Unassembled WGS sequence"/>
</dbReference>
<evidence type="ECO:0000256" key="3">
    <source>
        <dbReference type="ARBA" id="ARBA00022679"/>
    </source>
</evidence>
<evidence type="ECO:0000256" key="1">
    <source>
        <dbReference type="ARBA" id="ARBA00011975"/>
    </source>
</evidence>